<reference evidence="1 2" key="1">
    <citation type="journal article" date="2012" name="PLoS Pathog.">
        <title>Diverse lifestyles and strategies of plant pathogenesis encoded in the genomes of eighteen Dothideomycetes fungi.</title>
        <authorList>
            <person name="Ohm R.A."/>
            <person name="Feau N."/>
            <person name="Henrissat B."/>
            <person name="Schoch C.L."/>
            <person name="Horwitz B.A."/>
            <person name="Barry K.W."/>
            <person name="Condon B.J."/>
            <person name="Copeland A.C."/>
            <person name="Dhillon B."/>
            <person name="Glaser F."/>
            <person name="Hesse C.N."/>
            <person name="Kosti I."/>
            <person name="LaButti K."/>
            <person name="Lindquist E.A."/>
            <person name="Lucas S."/>
            <person name="Salamov A.A."/>
            <person name="Bradshaw R.E."/>
            <person name="Ciuffetti L."/>
            <person name="Hamelin R.C."/>
            <person name="Kema G.H.J."/>
            <person name="Lawrence C."/>
            <person name="Scott J.A."/>
            <person name="Spatafora J.W."/>
            <person name="Turgeon B.G."/>
            <person name="de Wit P.J.G.M."/>
            <person name="Zhong S."/>
            <person name="Goodwin S.B."/>
            <person name="Grigoriev I.V."/>
        </authorList>
    </citation>
    <scope>NUCLEOTIDE SEQUENCE [LARGE SCALE GENOMIC DNA]</scope>
    <source>
        <strain evidence="1 2">UAMH 10762</strain>
    </source>
</reference>
<dbReference type="EMBL" id="KB445553">
    <property type="protein sequence ID" value="EMC97915.1"/>
    <property type="molecule type" value="Genomic_DNA"/>
</dbReference>
<dbReference type="AlphaFoldDB" id="M2NFZ6"/>
<protein>
    <submittedName>
        <fullName evidence="1">Uncharacterized protein</fullName>
    </submittedName>
</protein>
<proteinExistence type="predicted"/>
<evidence type="ECO:0000313" key="1">
    <source>
        <dbReference type="EMBL" id="EMC97915.1"/>
    </source>
</evidence>
<name>M2NFZ6_BAUPA</name>
<evidence type="ECO:0000313" key="2">
    <source>
        <dbReference type="Proteomes" id="UP000011761"/>
    </source>
</evidence>
<dbReference type="HOGENOM" id="CLU_2621653_0_0_1"/>
<accession>M2NFZ6</accession>
<organism evidence="1 2">
    <name type="scientific">Baudoinia panamericana (strain UAMH 10762)</name>
    <name type="common">Angels' share fungus</name>
    <name type="synonym">Baudoinia compniacensis (strain UAMH 10762)</name>
    <dbReference type="NCBI Taxonomy" id="717646"/>
    <lineage>
        <taxon>Eukaryota</taxon>
        <taxon>Fungi</taxon>
        <taxon>Dikarya</taxon>
        <taxon>Ascomycota</taxon>
        <taxon>Pezizomycotina</taxon>
        <taxon>Dothideomycetes</taxon>
        <taxon>Dothideomycetidae</taxon>
        <taxon>Mycosphaerellales</taxon>
        <taxon>Teratosphaeriaceae</taxon>
        <taxon>Baudoinia</taxon>
    </lineage>
</organism>
<dbReference type="RefSeq" id="XP_007674793.1">
    <property type="nucleotide sequence ID" value="XM_007676603.1"/>
</dbReference>
<dbReference type="KEGG" id="bcom:BAUCODRAFT_407619"/>
<dbReference type="GeneID" id="19114025"/>
<dbReference type="Proteomes" id="UP000011761">
    <property type="component" value="Unassembled WGS sequence"/>
</dbReference>
<keyword evidence="2" id="KW-1185">Reference proteome</keyword>
<sequence>MAAPLLQRSKDGRKGLPRVASNRNCAYLGGASEVIRVGVHQIVRFCVGSDSVHGMRRASRIRRDRVHHAAQASYSVSA</sequence>
<gene>
    <name evidence="1" type="ORF">BAUCODRAFT_407619</name>
</gene>